<dbReference type="InterPro" id="IPR001633">
    <property type="entry name" value="EAL_dom"/>
</dbReference>
<dbReference type="InterPro" id="IPR035919">
    <property type="entry name" value="EAL_sf"/>
</dbReference>
<dbReference type="Pfam" id="PF17152">
    <property type="entry name" value="CHASE8"/>
    <property type="match status" value="1"/>
</dbReference>
<name>A0AA37WJV3_9ALTE</name>
<organism evidence="5 6">
    <name type="scientific">Agaribacter marinus</name>
    <dbReference type="NCBI Taxonomy" id="1431249"/>
    <lineage>
        <taxon>Bacteria</taxon>
        <taxon>Pseudomonadati</taxon>
        <taxon>Pseudomonadota</taxon>
        <taxon>Gammaproteobacteria</taxon>
        <taxon>Alteromonadales</taxon>
        <taxon>Alteromonadaceae</taxon>
        <taxon>Agaribacter</taxon>
    </lineage>
</organism>
<dbReference type="SMART" id="SM00052">
    <property type="entry name" value="EAL"/>
    <property type="match status" value="1"/>
</dbReference>
<proteinExistence type="predicted"/>
<evidence type="ECO:0000313" key="5">
    <source>
        <dbReference type="EMBL" id="GLR72647.1"/>
    </source>
</evidence>
<comment type="caution">
    <text evidence="5">The sequence shown here is derived from an EMBL/GenBank/DDBJ whole genome shotgun (WGS) entry which is preliminary data.</text>
</comment>
<evidence type="ECO:0000259" key="2">
    <source>
        <dbReference type="PROSITE" id="PS50883"/>
    </source>
</evidence>
<dbReference type="SUPFAM" id="SSF55073">
    <property type="entry name" value="Nucleotide cyclase"/>
    <property type="match status" value="1"/>
</dbReference>
<dbReference type="PANTHER" id="PTHR44757">
    <property type="entry name" value="DIGUANYLATE CYCLASE DGCP"/>
    <property type="match status" value="1"/>
</dbReference>
<feature type="domain" description="GGDEF" evidence="4">
    <location>
        <begin position="290"/>
        <end position="423"/>
    </location>
</feature>
<dbReference type="Pfam" id="PF00563">
    <property type="entry name" value="EAL"/>
    <property type="match status" value="1"/>
</dbReference>
<dbReference type="EMBL" id="BSOT01000011">
    <property type="protein sequence ID" value="GLR72647.1"/>
    <property type="molecule type" value="Genomic_DNA"/>
</dbReference>
<dbReference type="AlphaFoldDB" id="A0AA37WJV3"/>
<feature type="domain" description="HAMP" evidence="3">
    <location>
        <begin position="183"/>
        <end position="236"/>
    </location>
</feature>
<feature type="transmembrane region" description="Helical" evidence="1">
    <location>
        <begin position="162"/>
        <end position="181"/>
    </location>
</feature>
<dbReference type="InterPro" id="IPR003660">
    <property type="entry name" value="HAMP_dom"/>
</dbReference>
<evidence type="ECO:0000313" key="6">
    <source>
        <dbReference type="Proteomes" id="UP001156601"/>
    </source>
</evidence>
<dbReference type="GO" id="GO:0007165">
    <property type="term" value="P:signal transduction"/>
    <property type="evidence" value="ECO:0007669"/>
    <property type="project" value="InterPro"/>
</dbReference>
<keyword evidence="1" id="KW-0812">Transmembrane</keyword>
<reference evidence="5" key="1">
    <citation type="journal article" date="2014" name="Int. J. Syst. Evol. Microbiol.">
        <title>Complete genome sequence of Corynebacterium casei LMG S-19264T (=DSM 44701T), isolated from a smear-ripened cheese.</title>
        <authorList>
            <consortium name="US DOE Joint Genome Institute (JGI-PGF)"/>
            <person name="Walter F."/>
            <person name="Albersmeier A."/>
            <person name="Kalinowski J."/>
            <person name="Ruckert C."/>
        </authorList>
    </citation>
    <scope>NUCLEOTIDE SEQUENCE</scope>
    <source>
        <strain evidence="5">NBRC 110023</strain>
    </source>
</reference>
<dbReference type="Proteomes" id="UP001156601">
    <property type="component" value="Unassembled WGS sequence"/>
</dbReference>
<keyword evidence="6" id="KW-1185">Reference proteome</keyword>
<dbReference type="Gene3D" id="6.10.340.10">
    <property type="match status" value="1"/>
</dbReference>
<dbReference type="PROSITE" id="PS50883">
    <property type="entry name" value="EAL"/>
    <property type="match status" value="1"/>
</dbReference>
<dbReference type="RefSeq" id="WP_284219056.1">
    <property type="nucleotide sequence ID" value="NZ_BSOT01000011.1"/>
</dbReference>
<dbReference type="NCBIfam" id="TIGR00254">
    <property type="entry name" value="GGDEF"/>
    <property type="match status" value="1"/>
</dbReference>
<keyword evidence="1" id="KW-1133">Transmembrane helix</keyword>
<sequence>MIFLIKSKLSYFHKQLMLVIVINFLSIAIVSGVLYTNFVNDYQDNLVNGMSSKLSMVSASASSALVFDDSESANTLLASLTASPNTRFVQLFNVEHLPFARYVRDGEAIDIASDDLQIGSQFLNDNLYLYQQIYMDGESLGYIILSASTDELKAQQSRYARLVLVIFVVSLLFAYGMNWRIQTVMFAPINQLADLVTYVAEKRKYHRRLSWRQDDEIGGLVKGVNSMLDTIETHEKQLKDNSDRLESLVTLRTEQLFQRANYDALTQLPNRHLLIDRLDHAIDNAEREDTKLALMFLDLDRFKVINDSLGHSIGDQLLCKVAEKLSSVVLKSDSVCRWGGDEFVILLEHFKDTLQAETLAKQITNVLCEPMDVCGHQLHISTSIGISLYPDDGLESGTLLKHADISMYRAKDVGPGKFSFFDSTMLSDSMHRLSLESKLRNAFDNDEFFIVYQPQICLISNKLCGIEALVRWNDDGTVIFPNNFLPVLEEIGMMGALSEWALREVCQQNAKWLAMGANLPPVAVNLTASFIVQPNCAEFIERVLIETGLPAHHLEIEITENTFVSSTEMAIKTLEKLKGMHVGIAIDDFGTGYSCMSYLRDLPISKLKIDGSFIQHIGESRVTDGIVNSIITLGRSLGLVVVGECIETDKQNHVLKEMGCDLAQGFLHSTPLDSAAMSEYLDRFVILCEEVQA</sequence>
<reference evidence="5" key="2">
    <citation type="submission" date="2023-01" db="EMBL/GenBank/DDBJ databases">
        <title>Draft genome sequence of Agaribacter marinus strain NBRC 110023.</title>
        <authorList>
            <person name="Sun Q."/>
            <person name="Mori K."/>
        </authorList>
    </citation>
    <scope>NUCLEOTIDE SEQUENCE</scope>
    <source>
        <strain evidence="5">NBRC 110023</strain>
    </source>
</reference>
<dbReference type="Pfam" id="PF00990">
    <property type="entry name" value="GGDEF"/>
    <property type="match status" value="1"/>
</dbReference>
<dbReference type="SMART" id="SM00267">
    <property type="entry name" value="GGDEF"/>
    <property type="match status" value="1"/>
</dbReference>
<feature type="domain" description="EAL" evidence="2">
    <location>
        <begin position="432"/>
        <end position="685"/>
    </location>
</feature>
<feature type="transmembrane region" description="Helical" evidence="1">
    <location>
        <begin position="16"/>
        <end position="38"/>
    </location>
</feature>
<evidence type="ECO:0000256" key="1">
    <source>
        <dbReference type="SAM" id="Phobius"/>
    </source>
</evidence>
<accession>A0AA37WJV3</accession>
<dbReference type="InterPro" id="IPR043128">
    <property type="entry name" value="Rev_trsase/Diguanyl_cyclase"/>
</dbReference>
<protein>
    <recommendedName>
        <fullName evidence="7">Diguanylate cyclase/phosphodiesterase</fullName>
    </recommendedName>
</protein>
<dbReference type="PANTHER" id="PTHR44757:SF2">
    <property type="entry name" value="BIOFILM ARCHITECTURE MAINTENANCE PROTEIN MBAA"/>
    <property type="match status" value="1"/>
</dbReference>
<dbReference type="PROSITE" id="PS50885">
    <property type="entry name" value="HAMP"/>
    <property type="match status" value="1"/>
</dbReference>
<keyword evidence="1" id="KW-0472">Membrane</keyword>
<dbReference type="SUPFAM" id="SSF141868">
    <property type="entry name" value="EAL domain-like"/>
    <property type="match status" value="1"/>
</dbReference>
<dbReference type="CDD" id="cd01949">
    <property type="entry name" value="GGDEF"/>
    <property type="match status" value="1"/>
</dbReference>
<evidence type="ECO:0000259" key="3">
    <source>
        <dbReference type="PROSITE" id="PS50885"/>
    </source>
</evidence>
<dbReference type="CDD" id="cd01948">
    <property type="entry name" value="EAL"/>
    <property type="match status" value="1"/>
</dbReference>
<dbReference type="PROSITE" id="PS50887">
    <property type="entry name" value="GGDEF"/>
    <property type="match status" value="1"/>
</dbReference>
<dbReference type="GO" id="GO:0016020">
    <property type="term" value="C:membrane"/>
    <property type="evidence" value="ECO:0007669"/>
    <property type="project" value="InterPro"/>
</dbReference>
<gene>
    <name evidence="5" type="ORF">GCM10007852_35550</name>
</gene>
<dbReference type="InterPro" id="IPR033417">
    <property type="entry name" value="CHASE8"/>
</dbReference>
<dbReference type="Gene3D" id="3.20.20.450">
    <property type="entry name" value="EAL domain"/>
    <property type="match status" value="1"/>
</dbReference>
<evidence type="ECO:0008006" key="7">
    <source>
        <dbReference type="Google" id="ProtNLM"/>
    </source>
</evidence>
<evidence type="ECO:0000259" key="4">
    <source>
        <dbReference type="PROSITE" id="PS50887"/>
    </source>
</evidence>
<dbReference type="InterPro" id="IPR052155">
    <property type="entry name" value="Biofilm_reg_signaling"/>
</dbReference>
<dbReference type="InterPro" id="IPR029787">
    <property type="entry name" value="Nucleotide_cyclase"/>
</dbReference>
<dbReference type="Gene3D" id="3.30.70.270">
    <property type="match status" value="1"/>
</dbReference>
<dbReference type="InterPro" id="IPR000160">
    <property type="entry name" value="GGDEF_dom"/>
</dbReference>